<dbReference type="Pfam" id="PF04082">
    <property type="entry name" value="Fungal_trans"/>
    <property type="match status" value="1"/>
</dbReference>
<comment type="subcellular location">
    <subcellularLocation>
        <location evidence="1">Nucleus</location>
    </subcellularLocation>
</comment>
<dbReference type="PANTHER" id="PTHR31313:SF4">
    <property type="entry name" value="CONIDIAL DEVELOPMENT PROTEIN FLUFFY"/>
    <property type="match status" value="1"/>
</dbReference>
<keyword evidence="6" id="KW-0804">Transcription</keyword>
<dbReference type="Proteomes" id="UP000803884">
    <property type="component" value="Unassembled WGS sequence"/>
</dbReference>
<keyword evidence="4" id="KW-0805">Transcription regulation</keyword>
<dbReference type="SUPFAM" id="SSF57701">
    <property type="entry name" value="Zn2/Cys6 DNA-binding domain"/>
    <property type="match status" value="1"/>
</dbReference>
<dbReference type="Gene3D" id="4.10.240.10">
    <property type="entry name" value="Zn(2)-C6 fungal-type DNA-binding domain"/>
    <property type="match status" value="1"/>
</dbReference>
<gene>
    <name evidence="10" type="ORF">WHR41_04565</name>
</gene>
<dbReference type="SMART" id="SM00906">
    <property type="entry name" value="Fungal_trans"/>
    <property type="match status" value="1"/>
</dbReference>
<feature type="region of interest" description="Disordered" evidence="8">
    <location>
        <begin position="599"/>
        <end position="671"/>
    </location>
</feature>
<dbReference type="AlphaFoldDB" id="A0AB34KNJ3"/>
<evidence type="ECO:0000313" key="10">
    <source>
        <dbReference type="EMBL" id="KAL1586614.1"/>
    </source>
</evidence>
<dbReference type="PROSITE" id="PS50048">
    <property type="entry name" value="ZN2_CY6_FUNGAL_2"/>
    <property type="match status" value="1"/>
</dbReference>
<dbReference type="InterPro" id="IPR051615">
    <property type="entry name" value="Transcr_Regulatory_Elem"/>
</dbReference>
<organism evidence="10 11">
    <name type="scientific">Cladosporium halotolerans</name>
    <dbReference type="NCBI Taxonomy" id="1052096"/>
    <lineage>
        <taxon>Eukaryota</taxon>
        <taxon>Fungi</taxon>
        <taxon>Dikarya</taxon>
        <taxon>Ascomycota</taxon>
        <taxon>Pezizomycotina</taxon>
        <taxon>Dothideomycetes</taxon>
        <taxon>Dothideomycetidae</taxon>
        <taxon>Cladosporiales</taxon>
        <taxon>Cladosporiaceae</taxon>
        <taxon>Cladosporium</taxon>
    </lineage>
</organism>
<dbReference type="InterPro" id="IPR036864">
    <property type="entry name" value="Zn2-C6_fun-type_DNA-bd_sf"/>
</dbReference>
<evidence type="ECO:0000256" key="5">
    <source>
        <dbReference type="ARBA" id="ARBA00023125"/>
    </source>
</evidence>
<protein>
    <recommendedName>
        <fullName evidence="9">Zn(2)-C6 fungal-type domain-containing protein</fullName>
    </recommendedName>
</protein>
<dbReference type="GO" id="GO:0000981">
    <property type="term" value="F:DNA-binding transcription factor activity, RNA polymerase II-specific"/>
    <property type="evidence" value="ECO:0007669"/>
    <property type="project" value="InterPro"/>
</dbReference>
<dbReference type="GO" id="GO:0006351">
    <property type="term" value="P:DNA-templated transcription"/>
    <property type="evidence" value="ECO:0007669"/>
    <property type="project" value="InterPro"/>
</dbReference>
<dbReference type="CDD" id="cd00067">
    <property type="entry name" value="GAL4"/>
    <property type="match status" value="1"/>
</dbReference>
<name>A0AB34KNJ3_9PEZI</name>
<dbReference type="RefSeq" id="XP_069229719.1">
    <property type="nucleotide sequence ID" value="XM_069373171.1"/>
</dbReference>
<sequence>MPPRPIRPKDEVSMIDGVDSPAENKSAKRRAVSSACIPCRKRKSKCDGGTPSCSTCTAVYRTECFYDQDSDHRRKGALKRDIQSLQQRNDALDVIVASLRALPESDSINLLHSLRSDDNNEGIAESLQTNVRLPHSFGPQTLESEFVQHMTHPSPARAQSDGASSDSTFSPPHLRPTHEDHPTGGGILYQNPSLWFRSPQDPEFIEHLFELYFTWVHPFYQPFSQDRFLGDFKRGETGHCSALLVNAIAAFACHYSDRTAARADPDDPQSAGDQFFAEAKRLLDMDEKPSLTMVQALGIMSWRETSHGRDSNGYQYTGRCLRVALEMGLHLSVMSSSLRPAEFEARKITFWGVFNIETICSVGLGRLSQMPRAAADIAKPTVSERTEMQPWRPYQDTNMTISPASEQPGRYMSFTHCLSDLSEIASDMVNTFYAPRERFTSRRLSTTYEAYQEWFRKLPQHFRLEQTSLPHVIVLHMYYYASVLHLFRPYIKLDLQGANLYPLDTCTFCANEISGLMNALRAMYGLRRVCLPLTGLLLSASTIHLLNLPSEASGRHLSQAMHDLQAMSANHVFAGRCVDIIRSLAAKWQIALPQDAPAVSFPRRSGRASGSPKSAFYSASIPRQNSSQSGNRSGESQESLPSSHGQHDSPFAPPAPSSQPSSAGTAQDYYGQHFPSMDEVSMQPSYWLPFPVQSMPNNHLTDVQAPGAFGFSDVPSESHWQQQFTLPSHSPAMQQQLHPHHQQFLPRQHPPPTRSEDHIGQTFGNWHWQ</sequence>
<keyword evidence="3" id="KW-0862">Zinc</keyword>
<dbReference type="EMBL" id="JAAQHG020000013">
    <property type="protein sequence ID" value="KAL1586614.1"/>
    <property type="molecule type" value="Genomic_DNA"/>
</dbReference>
<feature type="compositionally biased region" description="Polar residues" evidence="8">
    <location>
        <begin position="161"/>
        <end position="170"/>
    </location>
</feature>
<dbReference type="GO" id="GO:0005634">
    <property type="term" value="C:nucleus"/>
    <property type="evidence" value="ECO:0007669"/>
    <property type="project" value="UniProtKB-SubCell"/>
</dbReference>
<keyword evidence="5" id="KW-0238">DNA-binding</keyword>
<reference evidence="10 11" key="1">
    <citation type="journal article" date="2020" name="Microbiol. Resour. Announc.">
        <title>Draft Genome Sequence of a Cladosporium Species Isolated from the Mesophotic Ascidian Didemnum maculosum.</title>
        <authorList>
            <person name="Gioti A."/>
            <person name="Siaperas R."/>
            <person name="Nikolaivits E."/>
            <person name="Le Goff G."/>
            <person name="Ouazzani J."/>
            <person name="Kotoulas G."/>
            <person name="Topakas E."/>
        </authorList>
    </citation>
    <scope>NUCLEOTIDE SEQUENCE [LARGE SCALE GENOMIC DNA]</scope>
    <source>
        <strain evidence="10 11">TM138-S3</strain>
    </source>
</reference>
<evidence type="ECO:0000256" key="7">
    <source>
        <dbReference type="ARBA" id="ARBA00023242"/>
    </source>
</evidence>
<feature type="region of interest" description="Disordered" evidence="8">
    <location>
        <begin position="150"/>
        <end position="184"/>
    </location>
</feature>
<proteinExistence type="predicted"/>
<evidence type="ECO:0000259" key="9">
    <source>
        <dbReference type="PROSITE" id="PS50048"/>
    </source>
</evidence>
<evidence type="ECO:0000256" key="8">
    <source>
        <dbReference type="SAM" id="MobiDB-lite"/>
    </source>
</evidence>
<dbReference type="PROSITE" id="PS00463">
    <property type="entry name" value="ZN2_CY6_FUNGAL_1"/>
    <property type="match status" value="1"/>
</dbReference>
<dbReference type="InterPro" id="IPR007219">
    <property type="entry name" value="XnlR_reg_dom"/>
</dbReference>
<feature type="region of interest" description="Disordered" evidence="8">
    <location>
        <begin position="743"/>
        <end position="769"/>
    </location>
</feature>
<dbReference type="GO" id="GO:0008270">
    <property type="term" value="F:zinc ion binding"/>
    <property type="evidence" value="ECO:0007669"/>
    <property type="project" value="InterPro"/>
</dbReference>
<evidence type="ECO:0000256" key="2">
    <source>
        <dbReference type="ARBA" id="ARBA00022723"/>
    </source>
</evidence>
<keyword evidence="11" id="KW-1185">Reference proteome</keyword>
<evidence type="ECO:0000256" key="6">
    <source>
        <dbReference type="ARBA" id="ARBA00023163"/>
    </source>
</evidence>
<evidence type="ECO:0000256" key="4">
    <source>
        <dbReference type="ARBA" id="ARBA00023015"/>
    </source>
</evidence>
<comment type="caution">
    <text evidence="10">The sequence shown here is derived from an EMBL/GenBank/DDBJ whole genome shotgun (WGS) entry which is preliminary data.</text>
</comment>
<dbReference type="GO" id="GO:0003677">
    <property type="term" value="F:DNA binding"/>
    <property type="evidence" value="ECO:0007669"/>
    <property type="project" value="UniProtKB-KW"/>
</dbReference>
<dbReference type="Pfam" id="PF00172">
    <property type="entry name" value="Zn_clus"/>
    <property type="match status" value="1"/>
</dbReference>
<dbReference type="CDD" id="cd12148">
    <property type="entry name" value="fungal_TF_MHR"/>
    <property type="match status" value="1"/>
</dbReference>
<evidence type="ECO:0000256" key="1">
    <source>
        <dbReference type="ARBA" id="ARBA00004123"/>
    </source>
</evidence>
<keyword evidence="2" id="KW-0479">Metal-binding</keyword>
<dbReference type="GeneID" id="96006009"/>
<feature type="compositionally biased region" description="Polar residues" evidence="8">
    <location>
        <begin position="621"/>
        <end position="644"/>
    </location>
</feature>
<dbReference type="SMART" id="SM00066">
    <property type="entry name" value="GAL4"/>
    <property type="match status" value="1"/>
</dbReference>
<feature type="region of interest" description="Disordered" evidence="8">
    <location>
        <begin position="1"/>
        <end position="31"/>
    </location>
</feature>
<feature type="domain" description="Zn(2)-C6 fungal-type" evidence="9">
    <location>
        <begin position="35"/>
        <end position="66"/>
    </location>
</feature>
<dbReference type="InterPro" id="IPR001138">
    <property type="entry name" value="Zn2Cys6_DnaBD"/>
</dbReference>
<evidence type="ECO:0000313" key="11">
    <source>
        <dbReference type="Proteomes" id="UP000803884"/>
    </source>
</evidence>
<keyword evidence="7" id="KW-0539">Nucleus</keyword>
<dbReference type="PANTHER" id="PTHR31313">
    <property type="entry name" value="TY1 ENHANCER ACTIVATOR"/>
    <property type="match status" value="1"/>
</dbReference>
<accession>A0AB34KNJ3</accession>
<evidence type="ECO:0000256" key="3">
    <source>
        <dbReference type="ARBA" id="ARBA00022833"/>
    </source>
</evidence>